<organism evidence="1 2">
    <name type="scientific">Morchella conica CCBAS932</name>
    <dbReference type="NCBI Taxonomy" id="1392247"/>
    <lineage>
        <taxon>Eukaryota</taxon>
        <taxon>Fungi</taxon>
        <taxon>Dikarya</taxon>
        <taxon>Ascomycota</taxon>
        <taxon>Pezizomycotina</taxon>
        <taxon>Pezizomycetes</taxon>
        <taxon>Pezizales</taxon>
        <taxon>Morchellaceae</taxon>
        <taxon>Morchella</taxon>
    </lineage>
</organism>
<name>A0A3N4KQS6_9PEZI</name>
<evidence type="ECO:0000313" key="1">
    <source>
        <dbReference type="EMBL" id="RPB12826.1"/>
    </source>
</evidence>
<gene>
    <name evidence="1" type="ORF">P167DRAFT_605417</name>
</gene>
<protein>
    <submittedName>
        <fullName evidence="1">Uncharacterized protein</fullName>
    </submittedName>
</protein>
<sequence length="149" mass="16206">MAQLNFAAIANHLHNVESEVALVPNMAQVAGFATMQQQIDAAQQEMNANHLEIVALFAQVQGQISQTQNEYAITLADEAVGTTLVLAVLHRFAAQSEYMKSSNCRKRAVTSSNLLCQAASAAFRLPALPVNVVVDARRRQIAEYIGVMH</sequence>
<dbReference type="Proteomes" id="UP000277580">
    <property type="component" value="Unassembled WGS sequence"/>
</dbReference>
<evidence type="ECO:0000313" key="2">
    <source>
        <dbReference type="Proteomes" id="UP000277580"/>
    </source>
</evidence>
<dbReference type="EMBL" id="ML119126">
    <property type="protein sequence ID" value="RPB12826.1"/>
    <property type="molecule type" value="Genomic_DNA"/>
</dbReference>
<reference evidence="1 2" key="1">
    <citation type="journal article" date="2018" name="Nat. Ecol. Evol.">
        <title>Pezizomycetes genomes reveal the molecular basis of ectomycorrhizal truffle lifestyle.</title>
        <authorList>
            <person name="Murat C."/>
            <person name="Payen T."/>
            <person name="Noel B."/>
            <person name="Kuo A."/>
            <person name="Morin E."/>
            <person name="Chen J."/>
            <person name="Kohler A."/>
            <person name="Krizsan K."/>
            <person name="Balestrini R."/>
            <person name="Da Silva C."/>
            <person name="Montanini B."/>
            <person name="Hainaut M."/>
            <person name="Levati E."/>
            <person name="Barry K.W."/>
            <person name="Belfiori B."/>
            <person name="Cichocki N."/>
            <person name="Clum A."/>
            <person name="Dockter R.B."/>
            <person name="Fauchery L."/>
            <person name="Guy J."/>
            <person name="Iotti M."/>
            <person name="Le Tacon F."/>
            <person name="Lindquist E.A."/>
            <person name="Lipzen A."/>
            <person name="Malagnac F."/>
            <person name="Mello A."/>
            <person name="Molinier V."/>
            <person name="Miyauchi S."/>
            <person name="Poulain J."/>
            <person name="Riccioni C."/>
            <person name="Rubini A."/>
            <person name="Sitrit Y."/>
            <person name="Splivallo R."/>
            <person name="Traeger S."/>
            <person name="Wang M."/>
            <person name="Zifcakova L."/>
            <person name="Wipf D."/>
            <person name="Zambonelli A."/>
            <person name="Paolocci F."/>
            <person name="Nowrousian M."/>
            <person name="Ottonello S."/>
            <person name="Baldrian P."/>
            <person name="Spatafora J.W."/>
            <person name="Henrissat B."/>
            <person name="Nagy L.G."/>
            <person name="Aury J.M."/>
            <person name="Wincker P."/>
            <person name="Grigoriev I.V."/>
            <person name="Bonfante P."/>
            <person name="Martin F.M."/>
        </authorList>
    </citation>
    <scope>NUCLEOTIDE SEQUENCE [LARGE SCALE GENOMIC DNA]</scope>
    <source>
        <strain evidence="1 2">CCBAS932</strain>
    </source>
</reference>
<accession>A0A3N4KQS6</accession>
<dbReference type="AlphaFoldDB" id="A0A3N4KQS6"/>
<proteinExistence type="predicted"/>
<dbReference type="InParanoid" id="A0A3N4KQS6"/>
<keyword evidence="2" id="KW-1185">Reference proteome</keyword>